<dbReference type="KEGG" id="mvn:Mevan_0196"/>
<dbReference type="Proteomes" id="UP000001107">
    <property type="component" value="Chromosome"/>
</dbReference>
<sequence>MYKGKKIGVSIPAYNEEKLIGRTLEEIPNYVDKIYVCDDCSKDKTSEIVMEFIKKDPRIELIKHSVNTGVGGAIIDCWKKGIIDKMDILAVMAGDNQMDPKYLPDLLDPIVDGIADYTKGNRLLKGYLGKMSKWRQFGNFLLNLLNKIASGYWDIDDPQNGYVAISSNALSKINLDTLYKRYAFENDLMIKANVVDGITMKNIPLEIRYNIGEQSKIKYGNFIYDTSLFLLKSFLWRINQKYIKKGNLLGFSYLIGTISFFLIPFIFIWNNITPYIISGILIFILSCIIESYKTRGDN</sequence>
<dbReference type="HOGENOM" id="CLU_033536_1_0_2"/>
<keyword evidence="3" id="KW-0808">Transferase</keyword>
<dbReference type="OrthoDB" id="11098at2157"/>
<proteinExistence type="predicted"/>
<dbReference type="AlphaFoldDB" id="A6UNN4"/>
<dbReference type="InterPro" id="IPR001173">
    <property type="entry name" value="Glyco_trans_2-like"/>
</dbReference>
<dbReference type="Gene3D" id="3.90.550.10">
    <property type="entry name" value="Spore Coat Polysaccharide Biosynthesis Protein SpsA, Chain A"/>
    <property type="match status" value="1"/>
</dbReference>
<dbReference type="PANTHER" id="PTHR10859:SF105">
    <property type="entry name" value="DOLICHYL-PHOSPHATE BETA-D-MANNOSYLTRANSFERASE"/>
    <property type="match status" value="1"/>
</dbReference>
<evidence type="ECO:0000256" key="1">
    <source>
        <dbReference type="SAM" id="Phobius"/>
    </source>
</evidence>
<dbReference type="RefSeq" id="WP_011972010.1">
    <property type="nucleotide sequence ID" value="NC_009634.1"/>
</dbReference>
<keyword evidence="1" id="KW-0472">Membrane</keyword>
<dbReference type="CAZy" id="GT2">
    <property type="family name" value="Glycosyltransferase Family 2"/>
</dbReference>
<dbReference type="CDD" id="cd04179">
    <property type="entry name" value="DPM_DPG-synthase_like"/>
    <property type="match status" value="1"/>
</dbReference>
<gene>
    <name evidence="3" type="ordered locus">Mevan_0196</name>
</gene>
<keyword evidence="1" id="KW-0812">Transmembrane</keyword>
<dbReference type="eggNOG" id="arCOG00896">
    <property type="taxonomic scope" value="Archaea"/>
</dbReference>
<dbReference type="GO" id="GO:0006487">
    <property type="term" value="P:protein N-linked glycosylation"/>
    <property type="evidence" value="ECO:0007669"/>
    <property type="project" value="TreeGrafter"/>
</dbReference>
<accession>A6UNN4</accession>
<protein>
    <submittedName>
        <fullName evidence="3">Glycosyl transferase family 2</fullName>
    </submittedName>
</protein>
<feature type="transmembrane region" description="Helical" evidence="1">
    <location>
        <begin position="275"/>
        <end position="292"/>
    </location>
</feature>
<feature type="transmembrane region" description="Helical" evidence="1">
    <location>
        <begin position="248"/>
        <end position="269"/>
    </location>
</feature>
<reference evidence="3" key="1">
    <citation type="submission" date="2007-06" db="EMBL/GenBank/DDBJ databases">
        <title>Complete sequence of Methanococcus vannielii SB.</title>
        <authorList>
            <consortium name="US DOE Joint Genome Institute"/>
            <person name="Copeland A."/>
            <person name="Lucas S."/>
            <person name="Lapidus A."/>
            <person name="Barry K."/>
            <person name="Glavina del Rio T."/>
            <person name="Dalin E."/>
            <person name="Tice H."/>
            <person name="Pitluck S."/>
            <person name="Chain P."/>
            <person name="Malfatti S."/>
            <person name="Shin M."/>
            <person name="Vergez L."/>
            <person name="Schmutz J."/>
            <person name="Larimer F."/>
            <person name="Land M."/>
            <person name="Hauser L."/>
            <person name="Kyrpides N."/>
            <person name="Anderson I."/>
            <person name="Sieprawska-Lupa M."/>
            <person name="Whitman W.B."/>
            <person name="Richardson P."/>
        </authorList>
    </citation>
    <scope>NUCLEOTIDE SEQUENCE [LARGE SCALE GENOMIC DNA]</scope>
    <source>
        <strain evidence="3">SB</strain>
    </source>
</reference>
<dbReference type="STRING" id="406327.Mevan_0196"/>
<organism evidence="3 4">
    <name type="scientific">Methanococcus vannielii (strain ATCC 35089 / DSM 1224 / JCM 13029 / OCM 148 / SB)</name>
    <dbReference type="NCBI Taxonomy" id="406327"/>
    <lineage>
        <taxon>Archaea</taxon>
        <taxon>Methanobacteriati</taxon>
        <taxon>Methanobacteriota</taxon>
        <taxon>Methanomada group</taxon>
        <taxon>Methanococci</taxon>
        <taxon>Methanococcales</taxon>
        <taxon>Methanococcaceae</taxon>
        <taxon>Methanococcus</taxon>
    </lineage>
</organism>
<evidence type="ECO:0000313" key="3">
    <source>
        <dbReference type="EMBL" id="ABR54106.1"/>
    </source>
</evidence>
<dbReference type="EMBL" id="CP000742">
    <property type="protein sequence ID" value="ABR54106.1"/>
    <property type="molecule type" value="Genomic_DNA"/>
</dbReference>
<dbReference type="SUPFAM" id="SSF53448">
    <property type="entry name" value="Nucleotide-diphospho-sugar transferases"/>
    <property type="match status" value="1"/>
</dbReference>
<dbReference type="InterPro" id="IPR029044">
    <property type="entry name" value="Nucleotide-diphossugar_trans"/>
</dbReference>
<keyword evidence="1" id="KW-1133">Transmembrane helix</keyword>
<feature type="domain" description="Glycosyltransferase 2-like" evidence="2">
    <location>
        <begin position="10"/>
        <end position="137"/>
    </location>
</feature>
<dbReference type="GeneID" id="5325067"/>
<keyword evidence="4" id="KW-1185">Reference proteome</keyword>
<evidence type="ECO:0000259" key="2">
    <source>
        <dbReference type="Pfam" id="PF00535"/>
    </source>
</evidence>
<dbReference type="Pfam" id="PF00535">
    <property type="entry name" value="Glycos_transf_2"/>
    <property type="match status" value="1"/>
</dbReference>
<name>A6UNN4_METVS</name>
<dbReference type="GO" id="GO:0016740">
    <property type="term" value="F:transferase activity"/>
    <property type="evidence" value="ECO:0007669"/>
    <property type="project" value="UniProtKB-KW"/>
</dbReference>
<evidence type="ECO:0000313" key="4">
    <source>
        <dbReference type="Proteomes" id="UP000001107"/>
    </source>
</evidence>
<dbReference type="PANTHER" id="PTHR10859">
    <property type="entry name" value="GLYCOSYL TRANSFERASE"/>
    <property type="match status" value="1"/>
</dbReference>